<organism evidence="1 2">
    <name type="scientific">Mycobacterium phage Filuzino</name>
    <dbReference type="NCBI Taxonomy" id="2484209"/>
    <lineage>
        <taxon>Viruses</taxon>
        <taxon>Duplodnaviria</taxon>
        <taxon>Heunggongvirae</taxon>
        <taxon>Uroviricota</taxon>
        <taxon>Caudoviricetes</taxon>
        <taxon>Gracegardnervirinae</taxon>
        <taxon>Cheoctovirus</taxon>
        <taxon>Cheoctovirus filuzino</taxon>
    </lineage>
</organism>
<keyword evidence="2" id="KW-1185">Reference proteome</keyword>
<dbReference type="GeneID" id="60328586"/>
<proteinExistence type="predicted"/>
<dbReference type="Proteomes" id="UP000275978">
    <property type="component" value="Segment"/>
</dbReference>
<name>A0A3G3LZ44_9CAUD</name>
<reference evidence="1 2" key="1">
    <citation type="submission" date="2018-10" db="EMBL/GenBank/DDBJ databases">
        <authorList>
            <person name="Garlena R.A."/>
            <person name="Russell D.A."/>
            <person name="Pope W.H."/>
            <person name="Jacobs-Sera D."/>
            <person name="Hatfull G.F."/>
        </authorList>
    </citation>
    <scope>NUCLEOTIDE SEQUENCE [LARGE SCALE GENOMIC DNA]</scope>
</reference>
<protein>
    <submittedName>
        <fullName evidence="1">Uncharacterized protein</fullName>
    </submittedName>
</protein>
<accession>A0A3G3LZ44</accession>
<gene>
    <name evidence="1" type="primary">85</name>
    <name evidence="1" type="ORF">PBI_FILUZINO_85</name>
</gene>
<evidence type="ECO:0000313" key="2">
    <source>
        <dbReference type="Proteomes" id="UP000275978"/>
    </source>
</evidence>
<dbReference type="EMBL" id="MK016494">
    <property type="protein sequence ID" value="AYQ99430.1"/>
    <property type="molecule type" value="Genomic_DNA"/>
</dbReference>
<dbReference type="KEGG" id="vg:60328586"/>
<sequence>MNAPQHYLDDLARANQVIRDAGALVDFGDGTCGIDPSMLPDEFLDYYKRLRSLGYAEGWLR</sequence>
<evidence type="ECO:0000313" key="1">
    <source>
        <dbReference type="EMBL" id="AYQ99430.1"/>
    </source>
</evidence>
<dbReference type="RefSeq" id="YP_009957074.1">
    <property type="nucleotide sequence ID" value="NC_051657.1"/>
</dbReference>